<feature type="region of interest" description="Disordered" evidence="1">
    <location>
        <begin position="1"/>
        <end position="46"/>
    </location>
</feature>
<evidence type="ECO:0000313" key="3">
    <source>
        <dbReference type="Proteomes" id="UP000236754"/>
    </source>
</evidence>
<organism evidence="2 3">
    <name type="scientific">Actinacidiphila yanglinensis</name>
    <dbReference type="NCBI Taxonomy" id="310779"/>
    <lineage>
        <taxon>Bacteria</taxon>
        <taxon>Bacillati</taxon>
        <taxon>Actinomycetota</taxon>
        <taxon>Actinomycetes</taxon>
        <taxon>Kitasatosporales</taxon>
        <taxon>Streptomycetaceae</taxon>
        <taxon>Actinacidiphila</taxon>
    </lineage>
</organism>
<name>A0A1H6E7F4_9ACTN</name>
<feature type="compositionally biased region" description="Low complexity" evidence="1">
    <location>
        <begin position="20"/>
        <end position="39"/>
    </location>
</feature>
<protein>
    <recommendedName>
        <fullName evidence="4">Secreted protein</fullName>
    </recommendedName>
</protein>
<reference evidence="2 3" key="1">
    <citation type="submission" date="2016-10" db="EMBL/GenBank/DDBJ databases">
        <authorList>
            <person name="de Groot N.N."/>
        </authorList>
    </citation>
    <scope>NUCLEOTIDE SEQUENCE [LARGE SCALE GENOMIC DNA]</scope>
    <source>
        <strain evidence="2 3">CGMCC 4.2023</strain>
    </source>
</reference>
<dbReference type="EMBL" id="FNVU01000026">
    <property type="protein sequence ID" value="SEG92795.1"/>
    <property type="molecule type" value="Genomic_DNA"/>
</dbReference>
<evidence type="ECO:0000313" key="2">
    <source>
        <dbReference type="EMBL" id="SEG92795.1"/>
    </source>
</evidence>
<accession>A0A1H6E7F4</accession>
<evidence type="ECO:0000256" key="1">
    <source>
        <dbReference type="SAM" id="MobiDB-lite"/>
    </source>
</evidence>
<gene>
    <name evidence="2" type="ORF">SAMN05216223_12699</name>
</gene>
<feature type="compositionally biased region" description="Low complexity" evidence="1">
    <location>
        <begin position="1"/>
        <end position="11"/>
    </location>
</feature>
<sequence length="267" mass="27713">MPSAGASMPSPGGSGHEDPSMPGMDGMPGDDGLSDSLDGYRLTSSDAALPSGRPAAYRFAVTGPDGRPVTAFAVDQTERLHFYAIRSDLTGFQHLHPTMAEDGTWTASLSTLAPGSWRMFATFTPAGGPGGSKDFVLSRTVTVPGTSRTTTLPAAAGTTTVDGCTVTVQGDLTAGMEHPLTVRLTRNGEPVTDLQPYLGTYAHLTAFHAGDAAFAHLHPTTPASGDEGGPDLSFHAELPAPGNWRLFLQFRTAGRVHTAALTLHVAG</sequence>
<evidence type="ECO:0008006" key="4">
    <source>
        <dbReference type="Google" id="ProtNLM"/>
    </source>
</evidence>
<keyword evidence="3" id="KW-1185">Reference proteome</keyword>
<proteinExistence type="predicted"/>
<dbReference type="AlphaFoldDB" id="A0A1H6E7F4"/>
<dbReference type="Proteomes" id="UP000236754">
    <property type="component" value="Unassembled WGS sequence"/>
</dbReference>